<protein>
    <submittedName>
        <fullName evidence="15">Type II secretion system secretin GspD</fullName>
    </submittedName>
</protein>
<organism evidence="15 16">
    <name type="scientific">Methylococcus capsulatus</name>
    <dbReference type="NCBI Taxonomy" id="414"/>
    <lineage>
        <taxon>Bacteria</taxon>
        <taxon>Pseudomonadati</taxon>
        <taxon>Pseudomonadota</taxon>
        <taxon>Gammaproteobacteria</taxon>
        <taxon>Methylococcales</taxon>
        <taxon>Methylococcaceae</taxon>
        <taxon>Methylococcus</taxon>
    </lineage>
</organism>
<feature type="domain" description="Type II/III secretion system secretin-like" evidence="12">
    <location>
        <begin position="566"/>
        <end position="731"/>
    </location>
</feature>
<keyword evidence="16" id="KW-1185">Reference proteome</keyword>
<gene>
    <name evidence="15" type="primary">gspD</name>
    <name evidence="15" type="ORF">N4J17_11000</name>
</gene>
<keyword evidence="4" id="KW-1134">Transmembrane beta strand</keyword>
<evidence type="ECO:0000256" key="7">
    <source>
        <dbReference type="ARBA" id="ARBA00022927"/>
    </source>
</evidence>
<keyword evidence="8" id="KW-0472">Membrane</keyword>
<evidence type="ECO:0000256" key="4">
    <source>
        <dbReference type="ARBA" id="ARBA00022452"/>
    </source>
</evidence>
<dbReference type="Pfam" id="PF03958">
    <property type="entry name" value="Secretin_N"/>
    <property type="match status" value="2"/>
</dbReference>
<dbReference type="InterPro" id="IPR005644">
    <property type="entry name" value="NolW-like"/>
</dbReference>
<evidence type="ECO:0000256" key="2">
    <source>
        <dbReference type="ARBA" id="ARBA00006980"/>
    </source>
</evidence>
<feature type="region of interest" description="Disordered" evidence="11">
    <location>
        <begin position="1"/>
        <end position="66"/>
    </location>
</feature>
<keyword evidence="7" id="KW-0653">Protein transport</keyword>
<proteinExistence type="inferred from homology"/>
<feature type="domain" description="GspD-like N0" evidence="14">
    <location>
        <begin position="69"/>
        <end position="139"/>
    </location>
</feature>
<dbReference type="NCBIfam" id="TIGR02517">
    <property type="entry name" value="type_II_gspD"/>
    <property type="match status" value="1"/>
</dbReference>
<evidence type="ECO:0000256" key="5">
    <source>
        <dbReference type="ARBA" id="ARBA00022692"/>
    </source>
</evidence>
<evidence type="ECO:0000256" key="9">
    <source>
        <dbReference type="ARBA" id="ARBA00023237"/>
    </source>
</evidence>
<keyword evidence="5" id="KW-0812">Transmembrane</keyword>
<dbReference type="InterPro" id="IPR038591">
    <property type="entry name" value="NolW-like_sf"/>
</dbReference>
<feature type="domain" description="NolW-like" evidence="13">
    <location>
        <begin position="305"/>
        <end position="492"/>
    </location>
</feature>
<keyword evidence="9" id="KW-0998">Cell outer membrane</keyword>
<dbReference type="InterPro" id="IPR050810">
    <property type="entry name" value="Bact_Secretion_Sys_Channel"/>
</dbReference>
<feature type="compositionally biased region" description="Gly residues" evidence="11">
    <location>
        <begin position="39"/>
        <end position="51"/>
    </location>
</feature>
<dbReference type="Proteomes" id="UP001359308">
    <property type="component" value="Chromosome"/>
</dbReference>
<dbReference type="EMBL" id="CP104311">
    <property type="protein sequence ID" value="WWF00998.1"/>
    <property type="molecule type" value="Genomic_DNA"/>
</dbReference>
<dbReference type="PANTHER" id="PTHR30332">
    <property type="entry name" value="PROBABLE GENERAL SECRETION PATHWAY PROTEIN D"/>
    <property type="match status" value="1"/>
</dbReference>
<evidence type="ECO:0000256" key="1">
    <source>
        <dbReference type="ARBA" id="ARBA00004442"/>
    </source>
</evidence>
<evidence type="ECO:0000313" key="15">
    <source>
        <dbReference type="EMBL" id="WWF00998.1"/>
    </source>
</evidence>
<keyword evidence="3 10" id="KW-0813">Transport</keyword>
<evidence type="ECO:0000259" key="13">
    <source>
        <dbReference type="Pfam" id="PF03958"/>
    </source>
</evidence>
<feature type="domain" description="NolW-like" evidence="13">
    <location>
        <begin position="166"/>
        <end position="223"/>
    </location>
</feature>
<dbReference type="Pfam" id="PF00263">
    <property type="entry name" value="Secretin"/>
    <property type="match status" value="1"/>
</dbReference>
<dbReference type="Gene3D" id="3.30.1370.120">
    <property type="match status" value="3"/>
</dbReference>
<dbReference type="InterPro" id="IPR001775">
    <property type="entry name" value="GspD/PilQ"/>
</dbReference>
<evidence type="ECO:0000256" key="8">
    <source>
        <dbReference type="ARBA" id="ARBA00023136"/>
    </source>
</evidence>
<evidence type="ECO:0000256" key="3">
    <source>
        <dbReference type="ARBA" id="ARBA00022448"/>
    </source>
</evidence>
<evidence type="ECO:0000256" key="10">
    <source>
        <dbReference type="RuleBase" id="RU004004"/>
    </source>
</evidence>
<dbReference type="Pfam" id="PF21305">
    <property type="entry name" value="type_II_gspD_N0"/>
    <property type="match status" value="1"/>
</dbReference>
<dbReference type="PRINTS" id="PR00811">
    <property type="entry name" value="BCTERIALGSPD"/>
</dbReference>
<sequence>MSSEPAPSPLAEAQTDMLKKPEYYPRKGSVVNPPSPAGGYSGSGMPAGGTAAGKRAGRTSPRKEGKYTLNFDDADLSEVTKVILGDTLKVNYVLSPKVTGKVSLQTTRPLTEDEMIPTLEALLRMNGAALIRDGGMYKIEPDAQAAISASGPGVGLGMMEPGYQLRIIPLRYISAAEMQKVLEPIMPPKSVLRMDETRNLVMVAGTAEELGGVMEAVQIFDVDYMRGMSVAIYPVKNADVPTIADELTKVLGLGGKGAMGNVLRILPIERLNAILAVAPEMHLLQEVQDWIERLDRYNTTRTGNVHVYRCQHVDAGELARTLGGIFGGGAGRQGPSLAPGLTGMDVGSGISSAFGSASTTAGGFGGSSSGYGGTGSSLAGAGGSLGGTGSSLGSGSSVAGSSGGLGSSGTSGGLGRFGSGGLGGGGGGLGTAGGSFGGARGGAGGQGSTMTQLGNNARVVADPSNNALIVIAKPQDWKEIEAVIKALDVLPLQVLIDATIVEVSLKNDLQYGLKWLISSGTSTEALGSPLASLVKDFINGAASASGGFSYALIANGGNVKVLLNLLAKEHLVNVISSPSLMVLNNQQAKINVGDQVPVLTGTTASATVGLQQFSQYQQQQSGVTLQIRPRVNSGGLVSLEIFQAISTPSPINVSPTQTTFQFANREIQSMVAVPNGETLALGGLISDKRTETQTGLPYLNQLPMIGWMFGSTEITPERTELVVLITPRVVEKKGDITSISNEFRRKLTNLYKGEPDAQPAAVDPSSPP</sequence>
<evidence type="ECO:0000259" key="12">
    <source>
        <dbReference type="Pfam" id="PF00263"/>
    </source>
</evidence>
<evidence type="ECO:0000256" key="11">
    <source>
        <dbReference type="SAM" id="MobiDB-lite"/>
    </source>
</evidence>
<keyword evidence="6" id="KW-0732">Signal</keyword>
<accession>A0ABZ2F3B1</accession>
<comment type="subcellular location">
    <subcellularLocation>
        <location evidence="1 10">Cell outer membrane</location>
    </subcellularLocation>
</comment>
<reference evidence="15 16" key="1">
    <citation type="submission" date="2022-09" db="EMBL/GenBank/DDBJ databases">
        <authorList>
            <person name="Giprobiosintez L."/>
        </authorList>
    </citation>
    <scope>NUCLEOTIDE SEQUENCE [LARGE SCALE GENOMIC DNA]</scope>
    <source>
        <strain evidence="16">VKPM-B-12549 (GBS-15)</strain>
    </source>
</reference>
<dbReference type="PANTHER" id="PTHR30332:SF25">
    <property type="entry name" value="SECRETIN XPSD"/>
    <property type="match status" value="1"/>
</dbReference>
<evidence type="ECO:0000313" key="16">
    <source>
        <dbReference type="Proteomes" id="UP001359308"/>
    </source>
</evidence>
<evidence type="ECO:0000256" key="6">
    <source>
        <dbReference type="ARBA" id="ARBA00022729"/>
    </source>
</evidence>
<dbReference type="InterPro" id="IPR049371">
    <property type="entry name" value="GspD-like_N0"/>
</dbReference>
<dbReference type="InterPro" id="IPR013356">
    <property type="entry name" value="T2SS_GspD"/>
</dbReference>
<dbReference type="RefSeq" id="WP_277458409.1">
    <property type="nucleotide sequence ID" value="NZ_CP104311.1"/>
</dbReference>
<dbReference type="InterPro" id="IPR004846">
    <property type="entry name" value="T2SS/T3SS_dom"/>
</dbReference>
<comment type="similarity">
    <text evidence="2">Belongs to the bacterial secretin family. GSP D subfamily.</text>
</comment>
<evidence type="ECO:0000259" key="14">
    <source>
        <dbReference type="Pfam" id="PF21305"/>
    </source>
</evidence>
<name>A0ABZ2F3B1_METCP</name>